<keyword evidence="8" id="KW-1185">Reference proteome</keyword>
<dbReference type="InterPro" id="IPR009057">
    <property type="entry name" value="Homeodomain-like_sf"/>
</dbReference>
<name>A0A3S3ZBE8_9MICO</name>
<dbReference type="SUPFAM" id="SSF46689">
    <property type="entry name" value="Homeodomain-like"/>
    <property type="match status" value="1"/>
</dbReference>
<dbReference type="InterPro" id="IPR001647">
    <property type="entry name" value="HTH_TetR"/>
</dbReference>
<gene>
    <name evidence="7" type="ORF">ELQ90_07340</name>
</gene>
<sequence>MSPENPRVGRPRRSSPVMLEEAAAELFLEQGYDRTTIDQISARAGVARTTFFNYFTTKGDVLWVELDAAIPRLRSALEDAPEDEGSFAAVEAALRTAAADIPASRVPWAVAHRALMGTGSELASSGLARLLAVVDIVERFLARREPDARREDVRAAAAAIAGGAMAGAGSWIEAGTSRGSLADALSAAVGPVLDGWRRRLRAPAIGAVDWPDEHRSGITGELPEEQVERPQ</sequence>
<evidence type="ECO:0000313" key="8">
    <source>
        <dbReference type="Proteomes" id="UP000288547"/>
    </source>
</evidence>
<dbReference type="OrthoDB" id="956698at2"/>
<dbReference type="Proteomes" id="UP000288547">
    <property type="component" value="Unassembled WGS sequence"/>
</dbReference>
<dbReference type="GO" id="GO:0000976">
    <property type="term" value="F:transcription cis-regulatory region binding"/>
    <property type="evidence" value="ECO:0007669"/>
    <property type="project" value="TreeGrafter"/>
</dbReference>
<feature type="DNA-binding region" description="H-T-H motif" evidence="4">
    <location>
        <begin position="36"/>
        <end position="55"/>
    </location>
</feature>
<keyword evidence="2 4" id="KW-0238">DNA-binding</keyword>
<dbReference type="PRINTS" id="PR00455">
    <property type="entry name" value="HTHTETR"/>
</dbReference>
<reference evidence="7 8" key="1">
    <citation type="submission" date="2018-12" db="EMBL/GenBank/DDBJ databases">
        <authorList>
            <person name="Li F."/>
        </authorList>
    </citation>
    <scope>NUCLEOTIDE SEQUENCE [LARGE SCALE GENOMIC DNA]</scope>
    <source>
        <strain evidence="7 8">11W25H-1</strain>
    </source>
</reference>
<dbReference type="InterPro" id="IPR023772">
    <property type="entry name" value="DNA-bd_HTH_TetR-type_CS"/>
</dbReference>
<feature type="domain" description="HTH tetR-type" evidence="6">
    <location>
        <begin position="13"/>
        <end position="73"/>
    </location>
</feature>
<evidence type="ECO:0000256" key="2">
    <source>
        <dbReference type="ARBA" id="ARBA00023125"/>
    </source>
</evidence>
<dbReference type="GO" id="GO:0003700">
    <property type="term" value="F:DNA-binding transcription factor activity"/>
    <property type="evidence" value="ECO:0007669"/>
    <property type="project" value="TreeGrafter"/>
</dbReference>
<evidence type="ECO:0000259" key="6">
    <source>
        <dbReference type="PROSITE" id="PS50977"/>
    </source>
</evidence>
<dbReference type="PANTHER" id="PTHR30055">
    <property type="entry name" value="HTH-TYPE TRANSCRIPTIONAL REGULATOR RUTR"/>
    <property type="match status" value="1"/>
</dbReference>
<dbReference type="PANTHER" id="PTHR30055:SF238">
    <property type="entry name" value="MYCOFACTOCIN BIOSYNTHESIS TRANSCRIPTIONAL REGULATOR MFTR-RELATED"/>
    <property type="match status" value="1"/>
</dbReference>
<protein>
    <submittedName>
        <fullName evidence="7">TetR family transcriptional regulator</fullName>
    </submittedName>
</protein>
<evidence type="ECO:0000313" key="7">
    <source>
        <dbReference type="EMBL" id="RWZ51890.1"/>
    </source>
</evidence>
<dbReference type="Pfam" id="PF17754">
    <property type="entry name" value="TetR_C_14"/>
    <property type="match status" value="1"/>
</dbReference>
<evidence type="ECO:0000256" key="1">
    <source>
        <dbReference type="ARBA" id="ARBA00023015"/>
    </source>
</evidence>
<dbReference type="RefSeq" id="WP_128494603.1">
    <property type="nucleotide sequence ID" value="NZ_RZNB01000002.1"/>
</dbReference>
<comment type="caution">
    <text evidence="7">The sequence shown here is derived from an EMBL/GenBank/DDBJ whole genome shotgun (WGS) entry which is preliminary data.</text>
</comment>
<accession>A0A3S3ZBE8</accession>
<keyword evidence="3" id="KW-0804">Transcription</keyword>
<dbReference type="Gene3D" id="1.10.357.10">
    <property type="entry name" value="Tetracycline Repressor, domain 2"/>
    <property type="match status" value="1"/>
</dbReference>
<dbReference type="Pfam" id="PF00440">
    <property type="entry name" value="TetR_N"/>
    <property type="match status" value="1"/>
</dbReference>
<dbReference type="PROSITE" id="PS50977">
    <property type="entry name" value="HTH_TETR_2"/>
    <property type="match status" value="1"/>
</dbReference>
<evidence type="ECO:0000256" key="3">
    <source>
        <dbReference type="ARBA" id="ARBA00023163"/>
    </source>
</evidence>
<evidence type="ECO:0000256" key="4">
    <source>
        <dbReference type="PROSITE-ProRule" id="PRU00335"/>
    </source>
</evidence>
<dbReference type="AlphaFoldDB" id="A0A3S3ZBE8"/>
<proteinExistence type="predicted"/>
<feature type="region of interest" description="Disordered" evidence="5">
    <location>
        <begin position="211"/>
        <end position="231"/>
    </location>
</feature>
<organism evidence="7 8">
    <name type="scientific">Labedella phragmitis</name>
    <dbReference type="NCBI Taxonomy" id="2498849"/>
    <lineage>
        <taxon>Bacteria</taxon>
        <taxon>Bacillati</taxon>
        <taxon>Actinomycetota</taxon>
        <taxon>Actinomycetes</taxon>
        <taxon>Micrococcales</taxon>
        <taxon>Microbacteriaceae</taxon>
        <taxon>Labedella</taxon>
    </lineage>
</organism>
<dbReference type="PROSITE" id="PS01081">
    <property type="entry name" value="HTH_TETR_1"/>
    <property type="match status" value="1"/>
</dbReference>
<dbReference type="InterPro" id="IPR041347">
    <property type="entry name" value="MftR_C"/>
</dbReference>
<dbReference type="EMBL" id="RZNB01000002">
    <property type="protein sequence ID" value="RWZ51890.1"/>
    <property type="molecule type" value="Genomic_DNA"/>
</dbReference>
<keyword evidence="1" id="KW-0805">Transcription regulation</keyword>
<evidence type="ECO:0000256" key="5">
    <source>
        <dbReference type="SAM" id="MobiDB-lite"/>
    </source>
</evidence>
<dbReference type="InterPro" id="IPR050109">
    <property type="entry name" value="HTH-type_TetR-like_transc_reg"/>
</dbReference>